<proteinExistence type="predicted"/>
<comment type="caution">
    <text evidence="2">The sequence shown here is derived from an EMBL/GenBank/DDBJ whole genome shotgun (WGS) entry which is preliminary data.</text>
</comment>
<feature type="compositionally biased region" description="Basic and acidic residues" evidence="1">
    <location>
        <begin position="119"/>
        <end position="152"/>
    </location>
</feature>
<sequence length="186" mass="20629">MRHLPALVDRIAVKTAADLVVDAAARHRFQSEQRLVVCRLLGAHEQRIEHRRLRELGGGAESTVLRVHGGQHQLEQPVGGEVGVRHTQQRRTIQRGKPLDDHARRPENLGAAFTPGSREGVDQLGERRQAEARLRREIGAGEEGPPVRRAEDAVGPASLTGQRLGRPHERLIDVGMLLPVDLDRDE</sequence>
<evidence type="ECO:0000313" key="2">
    <source>
        <dbReference type="EMBL" id="MPN42093.1"/>
    </source>
</evidence>
<dbReference type="AlphaFoldDB" id="A0A645I3N9"/>
<protein>
    <submittedName>
        <fullName evidence="2">Uncharacterized protein</fullName>
    </submittedName>
</protein>
<dbReference type="EMBL" id="VSSQ01099585">
    <property type="protein sequence ID" value="MPN42093.1"/>
    <property type="molecule type" value="Genomic_DNA"/>
</dbReference>
<evidence type="ECO:0000256" key="1">
    <source>
        <dbReference type="SAM" id="MobiDB-lite"/>
    </source>
</evidence>
<name>A0A645I3N9_9ZZZZ</name>
<accession>A0A645I3N9</accession>
<feature type="region of interest" description="Disordered" evidence="1">
    <location>
        <begin position="78"/>
        <end position="162"/>
    </location>
</feature>
<organism evidence="2">
    <name type="scientific">bioreactor metagenome</name>
    <dbReference type="NCBI Taxonomy" id="1076179"/>
    <lineage>
        <taxon>unclassified sequences</taxon>
        <taxon>metagenomes</taxon>
        <taxon>ecological metagenomes</taxon>
    </lineage>
</organism>
<reference evidence="2" key="1">
    <citation type="submission" date="2019-08" db="EMBL/GenBank/DDBJ databases">
        <authorList>
            <person name="Kucharzyk K."/>
            <person name="Murdoch R.W."/>
            <person name="Higgins S."/>
            <person name="Loffler F."/>
        </authorList>
    </citation>
    <scope>NUCLEOTIDE SEQUENCE</scope>
</reference>
<feature type="compositionally biased region" description="Basic and acidic residues" evidence="1">
    <location>
        <begin position="97"/>
        <end position="107"/>
    </location>
</feature>
<gene>
    <name evidence="2" type="ORF">SDC9_189649</name>
</gene>